<dbReference type="EMBL" id="BLVP01000009">
    <property type="protein sequence ID" value="GFM37683.1"/>
    <property type="molecule type" value="Genomic_DNA"/>
</dbReference>
<keyword evidence="4" id="KW-1185">Reference proteome</keyword>
<dbReference type="Gene3D" id="3.40.5.80">
    <property type="match status" value="1"/>
</dbReference>
<gene>
    <name evidence="3" type="ORF">DSM19430T_23670</name>
</gene>
<sequence>MPVMIRITAKRDGHRRAGMAHSGTRDYPEGTFSNEQLDALYADPMLVVDEVDVPDLGSLGEPEETDAEAKTGKGKNAAKPAPVGKAQAGTETSAEGGK</sequence>
<dbReference type="RefSeq" id="WP_174410323.1">
    <property type="nucleotide sequence ID" value="NZ_BLVP01000009.1"/>
</dbReference>
<reference evidence="3 4" key="1">
    <citation type="submission" date="2020-05" db="EMBL/GenBank/DDBJ databases">
        <title>Draft genome sequence of Desulfovibrio psychrotolerans JS1T.</title>
        <authorList>
            <person name="Ueno A."/>
            <person name="Tamazawa S."/>
            <person name="Tamamura S."/>
            <person name="Murakami T."/>
            <person name="Kiyama T."/>
            <person name="Inomata H."/>
            <person name="Amano Y."/>
            <person name="Miyakawa K."/>
            <person name="Tamaki H."/>
            <person name="Naganuma T."/>
            <person name="Kaneko K."/>
        </authorList>
    </citation>
    <scope>NUCLEOTIDE SEQUENCE [LARGE SCALE GENOMIC DNA]</scope>
    <source>
        <strain evidence="3 4">JS1</strain>
    </source>
</reference>
<name>A0A7J0BVI4_9BACT</name>
<dbReference type="SUPFAM" id="SSF160059">
    <property type="entry name" value="PriA/YqbF domain"/>
    <property type="match status" value="1"/>
</dbReference>
<feature type="domain" description="Mu-like prophage FluMu N-terminal" evidence="2">
    <location>
        <begin position="9"/>
        <end position="52"/>
    </location>
</feature>
<evidence type="ECO:0000313" key="4">
    <source>
        <dbReference type="Proteomes" id="UP000503820"/>
    </source>
</evidence>
<organism evidence="3 4">
    <name type="scientific">Desulfovibrio psychrotolerans</name>
    <dbReference type="NCBI Taxonomy" id="415242"/>
    <lineage>
        <taxon>Bacteria</taxon>
        <taxon>Pseudomonadati</taxon>
        <taxon>Thermodesulfobacteriota</taxon>
        <taxon>Desulfovibrionia</taxon>
        <taxon>Desulfovibrionales</taxon>
        <taxon>Desulfovibrionaceae</taxon>
        <taxon>Desulfovibrio</taxon>
    </lineage>
</organism>
<comment type="caution">
    <text evidence="3">The sequence shown here is derived from an EMBL/GenBank/DDBJ whole genome shotgun (WGS) entry which is preliminary data.</text>
</comment>
<protein>
    <recommendedName>
        <fullName evidence="2">Mu-like prophage FluMu N-terminal domain-containing protein</fullName>
    </recommendedName>
</protein>
<evidence type="ECO:0000313" key="3">
    <source>
        <dbReference type="EMBL" id="GFM37683.1"/>
    </source>
</evidence>
<feature type="region of interest" description="Disordered" evidence="1">
    <location>
        <begin position="52"/>
        <end position="98"/>
    </location>
</feature>
<accession>A0A7J0BVI4</accession>
<feature type="region of interest" description="Disordered" evidence="1">
    <location>
        <begin position="1"/>
        <end position="31"/>
    </location>
</feature>
<dbReference type="Pfam" id="PF17891">
    <property type="entry name" value="FluMu_N"/>
    <property type="match status" value="1"/>
</dbReference>
<proteinExistence type="predicted"/>
<dbReference type="InterPro" id="IPR041227">
    <property type="entry name" value="FluMu_N"/>
</dbReference>
<dbReference type="AlphaFoldDB" id="A0A7J0BVI4"/>
<evidence type="ECO:0000259" key="2">
    <source>
        <dbReference type="Pfam" id="PF17891"/>
    </source>
</evidence>
<evidence type="ECO:0000256" key="1">
    <source>
        <dbReference type="SAM" id="MobiDB-lite"/>
    </source>
</evidence>
<dbReference type="Proteomes" id="UP000503820">
    <property type="component" value="Unassembled WGS sequence"/>
</dbReference>
<feature type="compositionally biased region" description="Polar residues" evidence="1">
    <location>
        <begin position="89"/>
        <end position="98"/>
    </location>
</feature>